<keyword evidence="2" id="KW-1185">Reference proteome</keyword>
<reference evidence="1 2" key="1">
    <citation type="submission" date="2011-08" db="EMBL/GenBank/DDBJ databases">
        <authorList>
            <person name="Lin Y."/>
            <person name="Hao X."/>
            <person name="Johnstone L."/>
            <person name="Miller S.J."/>
            <person name="Wei G."/>
            <person name="Rensing C."/>
        </authorList>
    </citation>
    <scope>NUCLEOTIDE SEQUENCE [LARGE SCALE GENOMIC DNA]</scope>
    <source>
        <strain evidence="1 2">K42</strain>
    </source>
</reference>
<evidence type="ECO:0000313" key="1">
    <source>
        <dbReference type="EMBL" id="EGX61834.1"/>
    </source>
</evidence>
<dbReference type="EMBL" id="AGBF01000001">
    <property type="protein sequence ID" value="EGX61834.1"/>
    <property type="molecule type" value="Genomic_DNA"/>
</dbReference>
<accession>G2G3T8</accession>
<organism evidence="1 2">
    <name type="scientific">Streptomyces zinciresistens K42</name>
    <dbReference type="NCBI Taxonomy" id="700597"/>
    <lineage>
        <taxon>Bacteria</taxon>
        <taxon>Bacillati</taxon>
        <taxon>Actinomycetota</taxon>
        <taxon>Actinomycetes</taxon>
        <taxon>Kitasatosporales</taxon>
        <taxon>Streptomycetaceae</taxon>
        <taxon>Streptomyces</taxon>
    </lineage>
</organism>
<evidence type="ECO:0000313" key="2">
    <source>
        <dbReference type="Proteomes" id="UP000004217"/>
    </source>
</evidence>
<dbReference type="AlphaFoldDB" id="G2G3T8"/>
<gene>
    <name evidence="1" type="ORF">SZN_00695</name>
</gene>
<protein>
    <submittedName>
        <fullName evidence="1">Uncharacterized protein</fullName>
    </submittedName>
</protein>
<name>G2G3T8_9ACTN</name>
<dbReference type="Proteomes" id="UP000004217">
    <property type="component" value="Unassembled WGS sequence"/>
</dbReference>
<dbReference type="PATRIC" id="fig|700597.3.peg.129"/>
<comment type="caution">
    <text evidence="1">The sequence shown here is derived from an EMBL/GenBank/DDBJ whole genome shotgun (WGS) entry which is preliminary data.</text>
</comment>
<sequence>MHWLDGTPVDTSLITPDAFAVLAVQIDRAREHLSGPSSSREGR</sequence>
<proteinExistence type="predicted"/>